<evidence type="ECO:0000259" key="3">
    <source>
        <dbReference type="Pfam" id="PF01168"/>
    </source>
</evidence>
<dbReference type="FunFam" id="3.20.20.10:FF:000014">
    <property type="entry name" value="Pyridoxal phosphate homeostasis protein"/>
    <property type="match status" value="1"/>
</dbReference>
<dbReference type="EMBL" id="CM029046">
    <property type="protein sequence ID" value="KAG2594205.1"/>
    <property type="molecule type" value="Genomic_DNA"/>
</dbReference>
<protein>
    <recommendedName>
        <fullName evidence="3">Alanine racemase N-terminal domain-containing protein</fullName>
    </recommendedName>
</protein>
<comment type="caution">
    <text evidence="4">The sequence shown here is derived from an EMBL/GenBank/DDBJ whole genome shotgun (WGS) entry which is preliminary data.</text>
</comment>
<dbReference type="Proteomes" id="UP000823388">
    <property type="component" value="Chromosome 5N"/>
</dbReference>
<evidence type="ECO:0000256" key="2">
    <source>
        <dbReference type="SAM" id="MobiDB-lite"/>
    </source>
</evidence>
<feature type="domain" description="Alanine racemase N-terminal" evidence="3">
    <location>
        <begin position="121"/>
        <end position="273"/>
    </location>
</feature>
<feature type="region of interest" description="Disordered" evidence="2">
    <location>
        <begin position="1"/>
        <end position="26"/>
    </location>
</feature>
<gene>
    <name evidence="4" type="ORF">PVAP13_5NG630700</name>
</gene>
<sequence>MEKSESATRASPRLIAADASNPSEGTRWRKEREVVWGWQRLWRRGRRRRPRWLCGPCWRGQGEQRSGRGAQGKQRGLWRWGRPSPSRCCGSSTTPDIAENYVQEIVTKAPQLPEDIRWHFIGHLQSNKVKPLLAAVPNLDMVEGADNEKVANHLDRAVNSLGREPLKVLVQVNTSGEESKSGIDPSRCVELAKHVKLACPHLIFSVLMTIGMKDYSSTPENFMALVDCKLEVCKALEIPTEQFELSMGMSGDFEQAIEMGSTNVRIGSTIFGPREYPNKKQK</sequence>
<dbReference type="AlphaFoldDB" id="A0A8T0SAP2"/>
<dbReference type="InterPro" id="IPR001608">
    <property type="entry name" value="Ala_racemase_N"/>
</dbReference>
<dbReference type="InterPro" id="IPR011078">
    <property type="entry name" value="PyrdxlP_homeostasis"/>
</dbReference>
<comment type="similarity">
    <text evidence="1">Belongs to the pyridoxal phosphate-binding protein YggS/PROSC family.</text>
</comment>
<dbReference type="PROSITE" id="PS01211">
    <property type="entry name" value="UPF0001"/>
    <property type="match status" value="1"/>
</dbReference>
<evidence type="ECO:0000313" key="5">
    <source>
        <dbReference type="Proteomes" id="UP000823388"/>
    </source>
</evidence>
<evidence type="ECO:0000313" key="4">
    <source>
        <dbReference type="EMBL" id="KAG2594205.1"/>
    </source>
</evidence>
<dbReference type="CDD" id="cd06822">
    <property type="entry name" value="PLPDE_III_YBL036c_euk"/>
    <property type="match status" value="1"/>
</dbReference>
<dbReference type="SUPFAM" id="SSF51419">
    <property type="entry name" value="PLP-binding barrel"/>
    <property type="match status" value="1"/>
</dbReference>
<dbReference type="GO" id="GO:0030170">
    <property type="term" value="F:pyridoxal phosphate binding"/>
    <property type="evidence" value="ECO:0007669"/>
    <property type="project" value="InterPro"/>
</dbReference>
<evidence type="ECO:0000256" key="1">
    <source>
        <dbReference type="RuleBase" id="RU004514"/>
    </source>
</evidence>
<dbReference type="Pfam" id="PF01168">
    <property type="entry name" value="Ala_racemase_N"/>
    <property type="match status" value="1"/>
</dbReference>
<accession>A0A8T0SAP2</accession>
<keyword evidence="5" id="KW-1185">Reference proteome</keyword>
<dbReference type="InterPro" id="IPR029066">
    <property type="entry name" value="PLP-binding_barrel"/>
</dbReference>
<reference evidence="4" key="1">
    <citation type="submission" date="2020-05" db="EMBL/GenBank/DDBJ databases">
        <title>WGS assembly of Panicum virgatum.</title>
        <authorList>
            <person name="Lovell J.T."/>
            <person name="Jenkins J."/>
            <person name="Shu S."/>
            <person name="Juenger T.E."/>
            <person name="Schmutz J."/>
        </authorList>
    </citation>
    <scope>NUCLEOTIDE SEQUENCE</scope>
    <source>
        <strain evidence="4">AP13</strain>
    </source>
</reference>
<dbReference type="NCBIfam" id="TIGR00044">
    <property type="entry name" value="YggS family pyridoxal phosphate-dependent enzyme"/>
    <property type="match status" value="1"/>
</dbReference>
<dbReference type="PANTHER" id="PTHR10146">
    <property type="entry name" value="PROLINE SYNTHETASE CO-TRANSCRIBED BACTERIAL HOMOLOG PROTEIN"/>
    <property type="match status" value="1"/>
</dbReference>
<name>A0A8T0SAP2_PANVG</name>
<dbReference type="Gene3D" id="3.20.20.10">
    <property type="entry name" value="Alanine racemase"/>
    <property type="match status" value="1"/>
</dbReference>
<organism evidence="4 5">
    <name type="scientific">Panicum virgatum</name>
    <name type="common">Blackwell switchgrass</name>
    <dbReference type="NCBI Taxonomy" id="38727"/>
    <lineage>
        <taxon>Eukaryota</taxon>
        <taxon>Viridiplantae</taxon>
        <taxon>Streptophyta</taxon>
        <taxon>Embryophyta</taxon>
        <taxon>Tracheophyta</taxon>
        <taxon>Spermatophyta</taxon>
        <taxon>Magnoliopsida</taxon>
        <taxon>Liliopsida</taxon>
        <taxon>Poales</taxon>
        <taxon>Poaceae</taxon>
        <taxon>PACMAD clade</taxon>
        <taxon>Panicoideae</taxon>
        <taxon>Panicodae</taxon>
        <taxon>Paniceae</taxon>
        <taxon>Panicinae</taxon>
        <taxon>Panicum</taxon>
        <taxon>Panicum sect. Hiantes</taxon>
    </lineage>
</organism>
<feature type="region of interest" description="Disordered" evidence="2">
    <location>
        <begin position="61"/>
        <end position="92"/>
    </location>
</feature>
<proteinExistence type="inferred from homology"/>
<dbReference type="PANTHER" id="PTHR10146:SF16">
    <property type="entry name" value="PYRIDOXAL PHOSPHATE HOMEOSTASIS PROTEIN"/>
    <property type="match status" value="1"/>
</dbReference>